<feature type="domain" description="tRNA-guanine(15) transglycosylase-like" evidence="6">
    <location>
        <begin position="13"/>
        <end position="400"/>
    </location>
</feature>
<evidence type="ECO:0000256" key="2">
    <source>
        <dbReference type="ARBA" id="ARBA00022694"/>
    </source>
</evidence>
<dbReference type="InterPro" id="IPR036511">
    <property type="entry name" value="TGT-like_sf"/>
</dbReference>
<keyword evidence="2 5" id="KW-0819">tRNA processing</keyword>
<keyword evidence="8" id="KW-1185">Reference proteome</keyword>
<evidence type="ECO:0000256" key="3">
    <source>
        <dbReference type="ARBA" id="ARBA00022723"/>
    </source>
</evidence>
<comment type="subunit">
    <text evidence="5">Heterodimer of a catalytic subunit and an accessory subunit.</text>
</comment>
<dbReference type="PANTHER" id="PTHR46064:SF1">
    <property type="entry name" value="QUEUINE TRNA-RIBOSYLTRANSFERASE ACCESSORY SUBUNIT 2"/>
    <property type="match status" value="1"/>
</dbReference>
<evidence type="ECO:0000256" key="4">
    <source>
        <dbReference type="ARBA" id="ARBA00022833"/>
    </source>
</evidence>
<dbReference type="GO" id="GO:0005737">
    <property type="term" value="C:cytoplasm"/>
    <property type="evidence" value="ECO:0007669"/>
    <property type="project" value="UniProtKB-SubCell"/>
</dbReference>
<dbReference type="STRING" id="126957.T1JNC5"/>
<evidence type="ECO:0000313" key="8">
    <source>
        <dbReference type="Proteomes" id="UP000014500"/>
    </source>
</evidence>
<dbReference type="HOGENOM" id="CLU_037350_0_0_1"/>
<dbReference type="AlphaFoldDB" id="T1JNC5"/>
<accession>T1JNC5</accession>
<dbReference type="Gene3D" id="3.20.20.105">
    <property type="entry name" value="Queuine tRNA-ribosyltransferase-like"/>
    <property type="match status" value="1"/>
</dbReference>
<dbReference type="PANTHER" id="PTHR46064">
    <property type="entry name" value="QUEUINE TRNA-RIBOSYLTRANSFERASE ACCESSORY SUBUNIT 2"/>
    <property type="match status" value="1"/>
</dbReference>
<feature type="binding site" evidence="5">
    <location>
        <position position="342"/>
    </location>
    <ligand>
        <name>Zn(2+)</name>
        <dbReference type="ChEBI" id="CHEBI:29105"/>
    </ligand>
</feature>
<evidence type="ECO:0000259" key="6">
    <source>
        <dbReference type="Pfam" id="PF01702"/>
    </source>
</evidence>
<feature type="binding site" evidence="5">
    <location>
        <position position="344"/>
    </location>
    <ligand>
        <name>Zn(2+)</name>
        <dbReference type="ChEBI" id="CHEBI:29105"/>
    </ligand>
</feature>
<dbReference type="EMBL" id="JH431781">
    <property type="status" value="NOT_ANNOTATED_CDS"/>
    <property type="molecule type" value="Genomic_DNA"/>
</dbReference>
<dbReference type="NCBIfam" id="TIGR00449">
    <property type="entry name" value="tgt_general"/>
    <property type="match status" value="1"/>
</dbReference>
<dbReference type="Proteomes" id="UP000014500">
    <property type="component" value="Unassembled WGS sequence"/>
</dbReference>
<proteinExistence type="inferred from homology"/>
<comment type="cofactor">
    <cofactor evidence="5">
        <name>Zn(2+)</name>
        <dbReference type="ChEBI" id="CHEBI:29105"/>
    </cofactor>
    <text evidence="5">Binds 1 zinc ion per subunit.</text>
</comment>
<protein>
    <recommendedName>
        <fullName evidence="5">Queuine tRNA-ribosyltransferase accessory subunit 2</fullName>
    </recommendedName>
    <alternativeName>
        <fullName evidence="5">Queuine tRNA-ribosyltransferase domain-containing protein 1</fullName>
    </alternativeName>
</protein>
<evidence type="ECO:0000256" key="5">
    <source>
        <dbReference type="HAMAP-Rule" id="MF_03043"/>
    </source>
</evidence>
<evidence type="ECO:0000313" key="7">
    <source>
        <dbReference type="EnsemblMetazoa" id="SMAR015354-PA"/>
    </source>
</evidence>
<dbReference type="SUPFAM" id="SSF51713">
    <property type="entry name" value="tRNA-guanine transglycosylase"/>
    <property type="match status" value="1"/>
</dbReference>
<keyword evidence="1 5" id="KW-0963">Cytoplasm</keyword>
<dbReference type="HAMAP" id="MF_03043">
    <property type="entry name" value="QTRT2"/>
    <property type="match status" value="1"/>
</dbReference>
<dbReference type="PhylomeDB" id="T1JNC5"/>
<dbReference type="InterPro" id="IPR002616">
    <property type="entry name" value="tRNA_ribo_trans-like"/>
</dbReference>
<feature type="binding site" evidence="5">
    <location>
        <position position="347"/>
    </location>
    <ligand>
        <name>Zn(2+)</name>
        <dbReference type="ChEBI" id="CHEBI:29105"/>
    </ligand>
</feature>
<comment type="subcellular location">
    <subcellularLocation>
        <location evidence="5">Cytoplasm</location>
    </subcellularLocation>
</comment>
<comment type="similarity">
    <text evidence="5">Belongs to the queuine tRNA-ribosyltransferase family. QTRT2 subfamily.</text>
</comment>
<comment type="function">
    <text evidence="5">Non-catalytic subunit of the queuine tRNA-ribosyltransferase (TGT) that catalyzes the base-exchange of a guanine (G) residue with queuine (Q) at position 34 (anticodon wobble position) in tRNAs with GU(N) anticodons (tRNA-Asp, -Asn, -His and -Tyr), resulting in the hypermodified nucleoside queuosine (7-(((4,5-cis-dihydroxy-2-cyclopenten-1-yl)amino)methyl)-7-deazaguanosine).</text>
</comment>
<dbReference type="GO" id="GO:0006400">
    <property type="term" value="P:tRNA modification"/>
    <property type="evidence" value="ECO:0007669"/>
    <property type="project" value="InterPro"/>
</dbReference>
<dbReference type="EnsemblMetazoa" id="SMAR015354-RA">
    <property type="protein sequence ID" value="SMAR015354-PA"/>
    <property type="gene ID" value="SMAR015354"/>
</dbReference>
<feature type="binding site" evidence="5">
    <location>
        <position position="373"/>
    </location>
    <ligand>
        <name>Zn(2+)</name>
        <dbReference type="ChEBI" id="CHEBI:29105"/>
    </ligand>
</feature>
<name>T1JNC5_STRMM</name>
<keyword evidence="3 5" id="KW-0479">Metal-binding</keyword>
<dbReference type="GO" id="GO:0046872">
    <property type="term" value="F:metal ion binding"/>
    <property type="evidence" value="ECO:0007669"/>
    <property type="project" value="UniProtKB-KW"/>
</dbReference>
<dbReference type="InterPro" id="IPR050852">
    <property type="entry name" value="Queuine_tRNA-ribosyltrfase"/>
</dbReference>
<reference evidence="8" key="1">
    <citation type="submission" date="2011-05" db="EMBL/GenBank/DDBJ databases">
        <authorList>
            <person name="Richards S.R."/>
            <person name="Qu J."/>
            <person name="Jiang H."/>
            <person name="Jhangiani S.N."/>
            <person name="Agravi P."/>
            <person name="Goodspeed R."/>
            <person name="Gross S."/>
            <person name="Mandapat C."/>
            <person name="Jackson L."/>
            <person name="Mathew T."/>
            <person name="Pu L."/>
            <person name="Thornton R."/>
            <person name="Saada N."/>
            <person name="Wilczek-Boney K.B."/>
            <person name="Lee S."/>
            <person name="Kovar C."/>
            <person name="Wu Y."/>
            <person name="Scherer S.E."/>
            <person name="Worley K.C."/>
            <person name="Muzny D.M."/>
            <person name="Gibbs R."/>
        </authorList>
    </citation>
    <scope>NUCLEOTIDE SEQUENCE</scope>
    <source>
        <strain evidence="8">Brora</strain>
    </source>
</reference>
<dbReference type="GO" id="GO:0008479">
    <property type="term" value="F:tRNA-guanosine(34) queuine transglycosylase activity"/>
    <property type="evidence" value="ECO:0007669"/>
    <property type="project" value="UniProtKB-UniRule"/>
</dbReference>
<dbReference type="eggNOG" id="KOG3909">
    <property type="taxonomic scope" value="Eukaryota"/>
</dbReference>
<dbReference type="Pfam" id="PF01702">
    <property type="entry name" value="TGT"/>
    <property type="match status" value="1"/>
</dbReference>
<reference evidence="7" key="2">
    <citation type="submission" date="2015-02" db="UniProtKB">
        <authorList>
            <consortium name="EnsemblMetazoa"/>
        </authorList>
    </citation>
    <scope>IDENTIFICATION</scope>
</reference>
<keyword evidence="4 5" id="KW-0862">Zinc</keyword>
<dbReference type="OMA" id="MAGSRMK"/>
<dbReference type="InterPro" id="IPR028592">
    <property type="entry name" value="QTRTD1"/>
</dbReference>
<sequence length="410" mass="46651">MKIAIENIGKLGSRLGHITLETGIHADRVLQTPLCLLYTKSGCVPHLTYDVLQTVTESHDLSALPLQLNLSSVVESHKAIKAFKKGVASFMGFNNQLTYLTNHDPATKVISGYNGKQGIAVWTKKGKHFVDVSHFMEICESIQPDWIQILSDNDTEADSSNKSVNKKVNRSLQYLDDFLENLNKFENTKHCELFASIEGGFNINERIRSAKETTTRPVAGFVIEGFHNEGTEIEKSKFEDIKNVLVEFMDLIPRDKLRIMHGILLPHQILHLVEKGIDIFDSSYPFYITEKKCGLVFSFDYNHVENDKLNQLKSTQDINTIYEIDFSEKRFSDDFSPIVHNCQCITCKNHTRAYINHLLTTSEMLGSVLLMIHNLHHYLMFFQAIRNSMALNKFTALKTVVLLGHNDKVT</sequence>
<evidence type="ECO:0000256" key="1">
    <source>
        <dbReference type="ARBA" id="ARBA00022490"/>
    </source>
</evidence>
<organism evidence="7 8">
    <name type="scientific">Strigamia maritima</name>
    <name type="common">European centipede</name>
    <name type="synonym">Geophilus maritimus</name>
    <dbReference type="NCBI Taxonomy" id="126957"/>
    <lineage>
        <taxon>Eukaryota</taxon>
        <taxon>Metazoa</taxon>
        <taxon>Ecdysozoa</taxon>
        <taxon>Arthropoda</taxon>
        <taxon>Myriapoda</taxon>
        <taxon>Chilopoda</taxon>
        <taxon>Pleurostigmophora</taxon>
        <taxon>Geophilomorpha</taxon>
        <taxon>Linotaeniidae</taxon>
        <taxon>Strigamia</taxon>
    </lineage>
</organism>